<keyword evidence="1" id="KW-0732">Signal</keyword>
<accession>A0ABS6SEW3</accession>
<evidence type="ECO:0000313" key="3">
    <source>
        <dbReference type="Proteomes" id="UP000722336"/>
    </source>
</evidence>
<evidence type="ECO:0000256" key="1">
    <source>
        <dbReference type="SAM" id="SignalP"/>
    </source>
</evidence>
<dbReference type="Proteomes" id="UP000722336">
    <property type="component" value="Unassembled WGS sequence"/>
</dbReference>
<feature type="chain" id="PRO_5047212909" evidence="1">
    <location>
        <begin position="29"/>
        <end position="249"/>
    </location>
</feature>
<comment type="caution">
    <text evidence="2">The sequence shown here is derived from an EMBL/GenBank/DDBJ whole genome shotgun (WGS) entry which is preliminary data.</text>
</comment>
<proteinExistence type="predicted"/>
<name>A0ABS6SEW3_9SPHN</name>
<dbReference type="RefSeq" id="WP_218445312.1">
    <property type="nucleotide sequence ID" value="NZ_JAGSPA010000002.1"/>
</dbReference>
<reference evidence="2 3" key="1">
    <citation type="submission" date="2021-04" db="EMBL/GenBank/DDBJ databases">
        <authorList>
            <person name="Pira H."/>
            <person name="Risdian C."/>
            <person name="Wink J."/>
        </authorList>
    </citation>
    <scope>NUCLEOTIDE SEQUENCE [LARGE SCALE GENOMIC DNA]</scope>
    <source>
        <strain evidence="2 3">WHA3</strain>
    </source>
</reference>
<keyword evidence="3" id="KW-1185">Reference proteome</keyword>
<protein>
    <submittedName>
        <fullName evidence="2">Uncharacterized protein</fullName>
    </submittedName>
</protein>
<organism evidence="2 3">
    <name type="scientific">Pacificimonas pallii</name>
    <dbReference type="NCBI Taxonomy" id="2827236"/>
    <lineage>
        <taxon>Bacteria</taxon>
        <taxon>Pseudomonadati</taxon>
        <taxon>Pseudomonadota</taxon>
        <taxon>Alphaproteobacteria</taxon>
        <taxon>Sphingomonadales</taxon>
        <taxon>Sphingosinicellaceae</taxon>
        <taxon>Pacificimonas</taxon>
    </lineage>
</organism>
<feature type="signal peptide" evidence="1">
    <location>
        <begin position="1"/>
        <end position="28"/>
    </location>
</feature>
<gene>
    <name evidence="2" type="ORF">KCG44_07550</name>
</gene>
<sequence length="249" mass="26917">MTRSQLVLTIAISVTILCAMVGASGAYAGSPEQLDQLEPEAGEWQLEYYGQFGTTEDTERNHALEAFYGVSDGVAIGFEIEGEAEDGTFEINEFGAMALFKLVDPDDAPVGAGLMLAAAMNDDGELTEAEARFIVERVTETWWAQANVMLRHVDEDGEQGEFAAYSWSLQHAIADDVWFGAEGSGQAFDFGGFDDEDDGFEAAHFVGPSLTAEFELSGDSEVEAGLAWFTRLGDAGAKHTLRLFVQVDL</sequence>
<dbReference type="EMBL" id="JAGSPA010000002">
    <property type="protein sequence ID" value="MBV7256638.1"/>
    <property type="molecule type" value="Genomic_DNA"/>
</dbReference>
<evidence type="ECO:0000313" key="2">
    <source>
        <dbReference type="EMBL" id="MBV7256638.1"/>
    </source>
</evidence>